<evidence type="ECO:0000313" key="10">
    <source>
        <dbReference type="EMBL" id="EDO17707.1"/>
    </source>
</evidence>
<keyword evidence="4" id="KW-0597">Phosphoprotein</keyword>
<evidence type="ECO:0000256" key="3">
    <source>
        <dbReference type="ARBA" id="ARBA00022448"/>
    </source>
</evidence>
<dbReference type="GO" id="GO:0015856">
    <property type="term" value="P:cytosine transport"/>
    <property type="evidence" value="ECO:0007669"/>
    <property type="project" value="UniProtKB-ARBA"/>
</dbReference>
<dbReference type="AlphaFoldDB" id="A7TJ08"/>
<dbReference type="CDD" id="cd11484">
    <property type="entry name" value="SLC-NCS1sbd_CobB-like"/>
    <property type="match status" value="1"/>
</dbReference>
<keyword evidence="7 8" id="KW-0472">Membrane</keyword>
<dbReference type="Pfam" id="PF02133">
    <property type="entry name" value="Transp_cyt_pur"/>
    <property type="match status" value="1"/>
</dbReference>
<protein>
    <recommendedName>
        <fullName evidence="12">Purine-cytosine permease</fullName>
    </recommendedName>
</protein>
<feature type="transmembrane region" description="Helical" evidence="9">
    <location>
        <begin position="250"/>
        <end position="267"/>
    </location>
</feature>
<evidence type="ECO:0000256" key="1">
    <source>
        <dbReference type="ARBA" id="ARBA00004141"/>
    </source>
</evidence>
<feature type="transmembrane region" description="Helical" evidence="9">
    <location>
        <begin position="222"/>
        <end position="243"/>
    </location>
</feature>
<dbReference type="GeneID" id="5545949"/>
<dbReference type="PANTHER" id="PTHR31806:SF1">
    <property type="entry name" value="PURINE-CYTOSINE PERMEASE FCY2-RELATED"/>
    <property type="match status" value="1"/>
</dbReference>
<sequence length="553" mass="60274">MSSSFVGKDRVLSTELDIEGNPGLLGSVYSDSSESHDVTHKTIASEKKEPFTEFNYTADDELDDTSSGINNQLSLKNFTFFNKIGSILNAETKGIEPVTDDEKDDNSVLNAASMWFSANMVVASYALGVIGPLAYGLNFGTSVLTIIFFNLIGMAPVAFFSVFGAEFGLRQMVLSRFLVGNVTARIFAFINVIACAGWGIINTIASAQLISIVNPGPHHCPPWAGVLIIIGGTIMVSLFGYRVIHTYEKYCWIPNFAVFLVIIARLARSGNFSNGPWGGGANTAGGVLSFGSAIYGFAAGWATYASDYTVYMPRNTNKYKIFFSVSVGLTIPLLFTQILGAAAAMGTFNDPVWKEYYDKYSVGGLTFAILSIDSVGGFGQFCCVLLALSTIAINIPNMYSIALSAQSLWNPLSKVPRVFWTLLGNIAVIAIAIPAYYKFEKFLTNFMDSISYYLAVYICIACSEHFIWRRGFKGYNPEDWNSWDKLPIGIAGCTAFGISIIGIALGMAQSYWVGNIARLIGTDGGDIGFELASSWAFIIYNILRPLELKYFGR</sequence>
<dbReference type="GO" id="GO:0005886">
    <property type="term" value="C:plasma membrane"/>
    <property type="evidence" value="ECO:0007669"/>
    <property type="project" value="TreeGrafter"/>
</dbReference>
<feature type="transmembrane region" description="Helical" evidence="9">
    <location>
        <begin position="488"/>
        <end position="507"/>
    </location>
</feature>
<accession>A7TJ08</accession>
<dbReference type="InterPro" id="IPR001248">
    <property type="entry name" value="Pur-cyt_permease"/>
</dbReference>
<keyword evidence="3 8" id="KW-0813">Transport</keyword>
<keyword evidence="6 9" id="KW-1133">Transmembrane helix</keyword>
<dbReference type="OMA" id="TARIFAF"/>
<comment type="similarity">
    <text evidence="2 8">Belongs to the purine-cytosine permease (2.A.39) family.</text>
</comment>
<feature type="transmembrane region" description="Helical" evidence="9">
    <location>
        <begin position="287"/>
        <end position="309"/>
    </location>
</feature>
<dbReference type="PANTHER" id="PTHR31806">
    <property type="entry name" value="PURINE-CYTOSINE PERMEASE FCY2-RELATED"/>
    <property type="match status" value="1"/>
</dbReference>
<feature type="transmembrane region" description="Helical" evidence="9">
    <location>
        <begin position="186"/>
        <end position="210"/>
    </location>
</feature>
<dbReference type="FunFam" id="1.10.4160.10:FF:000002">
    <property type="entry name" value="Purine-cytosine permease fcyB"/>
    <property type="match status" value="1"/>
</dbReference>
<dbReference type="GO" id="GO:0000329">
    <property type="term" value="C:fungal-type vacuole membrane"/>
    <property type="evidence" value="ECO:0007669"/>
    <property type="project" value="TreeGrafter"/>
</dbReference>
<dbReference type="PIRSF" id="PIRSF002744">
    <property type="entry name" value="Pur-cyt_permease"/>
    <property type="match status" value="1"/>
</dbReference>
<evidence type="ECO:0000256" key="5">
    <source>
        <dbReference type="ARBA" id="ARBA00022692"/>
    </source>
</evidence>
<evidence type="ECO:0000256" key="6">
    <source>
        <dbReference type="ARBA" id="ARBA00022989"/>
    </source>
</evidence>
<dbReference type="eggNOG" id="ENOG502QQ8Y">
    <property type="taxonomic scope" value="Eukaryota"/>
</dbReference>
<evidence type="ECO:0000256" key="8">
    <source>
        <dbReference type="PIRNR" id="PIRNR002744"/>
    </source>
</evidence>
<proteinExistence type="inferred from homology"/>
<dbReference type="InterPro" id="IPR026030">
    <property type="entry name" value="Pur-cyt_permease_Fcy2/21/22"/>
</dbReference>
<evidence type="ECO:0000313" key="11">
    <source>
        <dbReference type="Proteomes" id="UP000000267"/>
    </source>
</evidence>
<organism evidence="11">
    <name type="scientific">Vanderwaltozyma polyspora (strain ATCC 22028 / DSM 70294 / BCRC 21397 / CBS 2163 / NBRC 10782 / NRRL Y-8283 / UCD 57-17)</name>
    <name type="common">Kluyveromyces polysporus</name>
    <dbReference type="NCBI Taxonomy" id="436907"/>
    <lineage>
        <taxon>Eukaryota</taxon>
        <taxon>Fungi</taxon>
        <taxon>Dikarya</taxon>
        <taxon>Ascomycota</taxon>
        <taxon>Saccharomycotina</taxon>
        <taxon>Saccharomycetes</taxon>
        <taxon>Saccharomycetales</taxon>
        <taxon>Saccharomycetaceae</taxon>
        <taxon>Vanderwaltozyma</taxon>
    </lineage>
</organism>
<dbReference type="EMBL" id="DS480399">
    <property type="protein sequence ID" value="EDO17707.1"/>
    <property type="molecule type" value="Genomic_DNA"/>
</dbReference>
<feature type="transmembrane region" description="Helical" evidence="9">
    <location>
        <begin position="321"/>
        <end position="345"/>
    </location>
</feature>
<name>A7TJ08_VANPO</name>
<feature type="transmembrane region" description="Helical" evidence="9">
    <location>
        <begin position="365"/>
        <end position="388"/>
    </location>
</feature>
<dbReference type="PhylomeDB" id="A7TJ08"/>
<feature type="transmembrane region" description="Helical" evidence="9">
    <location>
        <begin position="143"/>
        <end position="165"/>
    </location>
</feature>
<evidence type="ECO:0008006" key="12">
    <source>
        <dbReference type="Google" id="ProtNLM"/>
    </source>
</evidence>
<feature type="transmembrane region" description="Helical" evidence="9">
    <location>
        <begin position="418"/>
        <end position="437"/>
    </location>
</feature>
<gene>
    <name evidence="10" type="ORF">Kpol_1033p10</name>
</gene>
<dbReference type="OrthoDB" id="2116389at2759"/>
<reference evidence="10 11" key="1">
    <citation type="journal article" date="2007" name="Proc. Natl. Acad. Sci. U.S.A.">
        <title>Independent sorting-out of thousands of duplicated gene pairs in two yeast species descended from a whole-genome duplication.</title>
        <authorList>
            <person name="Scannell D.R."/>
            <person name="Frank A.C."/>
            <person name="Conant G.C."/>
            <person name="Byrne K.P."/>
            <person name="Woolfit M."/>
            <person name="Wolfe K.H."/>
        </authorList>
    </citation>
    <scope>NUCLEOTIDE SEQUENCE [LARGE SCALE GENOMIC DNA]</scope>
    <source>
        <strain evidence="11">ATCC 22028 / DSM 70294 / BCRC 21397 / CBS 2163 / NBRC 10782 / NRRL Y-8283 / UCD 57-17</strain>
    </source>
</reference>
<dbReference type="Gene3D" id="1.10.4160.10">
    <property type="entry name" value="Hydantoin permease"/>
    <property type="match status" value="1"/>
</dbReference>
<feature type="transmembrane region" description="Helical" evidence="9">
    <location>
        <begin position="116"/>
        <end position="137"/>
    </location>
</feature>
<dbReference type="HOGENOM" id="CLU_026016_2_2_1"/>
<dbReference type="RefSeq" id="XP_001645565.1">
    <property type="nucleotide sequence ID" value="XM_001645515.1"/>
</dbReference>
<dbReference type="InParanoid" id="A7TJ08"/>
<evidence type="ECO:0000256" key="9">
    <source>
        <dbReference type="SAM" id="Phobius"/>
    </source>
</evidence>
<dbReference type="GO" id="GO:0015205">
    <property type="term" value="F:nucleobase transmembrane transporter activity"/>
    <property type="evidence" value="ECO:0007669"/>
    <property type="project" value="TreeGrafter"/>
</dbReference>
<evidence type="ECO:0000256" key="4">
    <source>
        <dbReference type="ARBA" id="ARBA00022553"/>
    </source>
</evidence>
<dbReference type="Proteomes" id="UP000000267">
    <property type="component" value="Unassembled WGS sequence"/>
</dbReference>
<dbReference type="KEGG" id="vpo:Kpol_1033p10"/>
<keyword evidence="5 9" id="KW-0812">Transmembrane</keyword>
<evidence type="ECO:0000256" key="7">
    <source>
        <dbReference type="ARBA" id="ARBA00023136"/>
    </source>
</evidence>
<comment type="subcellular location">
    <subcellularLocation>
        <location evidence="1">Membrane</location>
        <topology evidence="1">Multi-pass membrane protein</topology>
    </subcellularLocation>
</comment>
<evidence type="ECO:0000256" key="2">
    <source>
        <dbReference type="ARBA" id="ARBA00008974"/>
    </source>
</evidence>
<feature type="transmembrane region" description="Helical" evidence="9">
    <location>
        <begin position="449"/>
        <end position="468"/>
    </location>
</feature>
<keyword evidence="11" id="KW-1185">Reference proteome</keyword>
<dbReference type="STRING" id="436907.A7TJ08"/>